<organism evidence="1 2">
    <name type="scientific">Pseudoclavibacter helvolus</name>
    <dbReference type="NCBI Taxonomy" id="255205"/>
    <lineage>
        <taxon>Bacteria</taxon>
        <taxon>Bacillati</taxon>
        <taxon>Actinomycetota</taxon>
        <taxon>Actinomycetes</taxon>
        <taxon>Micrococcales</taxon>
        <taxon>Microbacteriaceae</taxon>
        <taxon>Pseudoclavibacter</taxon>
    </lineage>
</organism>
<evidence type="ECO:0008006" key="3">
    <source>
        <dbReference type="Google" id="ProtNLM"/>
    </source>
</evidence>
<dbReference type="Proteomes" id="UP000545286">
    <property type="component" value="Unassembled WGS sequence"/>
</dbReference>
<evidence type="ECO:0000313" key="2">
    <source>
        <dbReference type="Proteomes" id="UP000545286"/>
    </source>
</evidence>
<gene>
    <name evidence="1" type="ORF">FHX72_001076</name>
</gene>
<proteinExistence type="predicted"/>
<dbReference type="RefSeq" id="WP_183623433.1">
    <property type="nucleotide sequence ID" value="NZ_JACHWJ010000001.1"/>
</dbReference>
<accession>A0A7W4UM27</accession>
<dbReference type="EMBL" id="JACHWJ010000001">
    <property type="protein sequence ID" value="MBB2956964.1"/>
    <property type="molecule type" value="Genomic_DNA"/>
</dbReference>
<comment type="caution">
    <text evidence="1">The sequence shown here is derived from an EMBL/GenBank/DDBJ whole genome shotgun (WGS) entry which is preliminary data.</text>
</comment>
<reference evidence="1 2" key="1">
    <citation type="submission" date="2020-08" db="EMBL/GenBank/DDBJ databases">
        <title>Sequencing the genomes of 1000 actinobacteria strains.</title>
        <authorList>
            <person name="Klenk H.-P."/>
        </authorList>
    </citation>
    <scope>NUCLEOTIDE SEQUENCE [LARGE SCALE GENOMIC DNA]</scope>
    <source>
        <strain evidence="1 2">DSM 20419</strain>
    </source>
</reference>
<keyword evidence="2" id="KW-1185">Reference proteome</keyword>
<protein>
    <recommendedName>
        <fullName evidence="3">Minor tail protein</fullName>
    </recommendedName>
</protein>
<dbReference type="AlphaFoldDB" id="A0A7W4UM27"/>
<sequence length="267" mass="29485">MTLQARIGGISFRGFVDDYDRVAGLYIGKDGIKGWSDGVDLRTEKVDNPNGPGSLELPGELSERPISWEGHAVAESAAELIRYRNQFRSLLTGGGFERIVVDELGEQLWSNVQRAGLPEFRPRRRPSRLFVADYLIQLRSADPRQFGTPVQGESGRLPYSSGPLELINRGTYAASVTHLVRAVTNMPNGYTLWGGDRWLRIRAPLLAGQVHDVDLTWEYVRQGGVIVDRAKHSGQGWTVPAGSSLIAHLESHGGVGEFSPFFLPTYV</sequence>
<name>A0A7W4UM27_9MICO</name>
<evidence type="ECO:0000313" key="1">
    <source>
        <dbReference type="EMBL" id="MBB2956964.1"/>
    </source>
</evidence>